<keyword evidence="6 8" id="KW-0460">Magnesium</keyword>
<accession>A0A1E3X7A4</accession>
<keyword evidence="4 8" id="KW-0479">Metal-binding</keyword>
<proteinExistence type="inferred from homology"/>
<evidence type="ECO:0000256" key="4">
    <source>
        <dbReference type="ARBA" id="ARBA00022723"/>
    </source>
</evidence>
<evidence type="ECO:0000256" key="7">
    <source>
        <dbReference type="ARBA" id="ARBA00038093"/>
    </source>
</evidence>
<dbReference type="Gene3D" id="3.40.50.1010">
    <property type="entry name" value="5'-nuclease"/>
    <property type="match status" value="1"/>
</dbReference>
<dbReference type="EMBL" id="MAYW01000111">
    <property type="protein sequence ID" value="ODS31526.1"/>
    <property type="molecule type" value="Genomic_DNA"/>
</dbReference>
<evidence type="ECO:0000256" key="1">
    <source>
        <dbReference type="ARBA" id="ARBA00001946"/>
    </source>
</evidence>
<evidence type="ECO:0000259" key="9">
    <source>
        <dbReference type="Pfam" id="PF01850"/>
    </source>
</evidence>
<evidence type="ECO:0000256" key="2">
    <source>
        <dbReference type="ARBA" id="ARBA00022649"/>
    </source>
</evidence>
<dbReference type="InterPro" id="IPR029060">
    <property type="entry name" value="PIN-like_dom_sf"/>
</dbReference>
<comment type="function">
    <text evidence="8">Toxic component of a toxin-antitoxin (TA) system. An RNase.</text>
</comment>
<evidence type="ECO:0000313" key="10">
    <source>
        <dbReference type="EMBL" id="ODS31526.1"/>
    </source>
</evidence>
<dbReference type="InterPro" id="IPR002716">
    <property type="entry name" value="PIN_dom"/>
</dbReference>
<keyword evidence="8" id="KW-0800">Toxin</keyword>
<name>A0A1E3X7A4_9BACT</name>
<evidence type="ECO:0000313" key="11">
    <source>
        <dbReference type="Proteomes" id="UP000094056"/>
    </source>
</evidence>
<dbReference type="InterPro" id="IPR022907">
    <property type="entry name" value="VapC_family"/>
</dbReference>
<feature type="domain" description="PIN" evidence="9">
    <location>
        <begin position="5"/>
        <end position="124"/>
    </location>
</feature>
<dbReference type="Proteomes" id="UP000094056">
    <property type="component" value="Unassembled WGS sequence"/>
</dbReference>
<dbReference type="GO" id="GO:0090729">
    <property type="term" value="F:toxin activity"/>
    <property type="evidence" value="ECO:0007669"/>
    <property type="project" value="UniProtKB-KW"/>
</dbReference>
<evidence type="ECO:0000256" key="6">
    <source>
        <dbReference type="ARBA" id="ARBA00022842"/>
    </source>
</evidence>
<dbReference type="HAMAP" id="MF_00265">
    <property type="entry name" value="VapC_Nob1"/>
    <property type="match status" value="1"/>
</dbReference>
<dbReference type="GO" id="GO:0016787">
    <property type="term" value="F:hydrolase activity"/>
    <property type="evidence" value="ECO:0007669"/>
    <property type="project" value="UniProtKB-KW"/>
</dbReference>
<dbReference type="GO" id="GO:0000287">
    <property type="term" value="F:magnesium ion binding"/>
    <property type="evidence" value="ECO:0007669"/>
    <property type="project" value="UniProtKB-UniRule"/>
</dbReference>
<feature type="binding site" evidence="8">
    <location>
        <position position="100"/>
    </location>
    <ligand>
        <name>Mg(2+)</name>
        <dbReference type="ChEBI" id="CHEBI:18420"/>
    </ligand>
</feature>
<gene>
    <name evidence="8" type="primary">vapC</name>
    <name evidence="10" type="ORF">SCARUB_03339</name>
</gene>
<comment type="caution">
    <text evidence="10">The sequence shown here is derived from an EMBL/GenBank/DDBJ whole genome shotgun (WGS) entry which is preliminary data.</text>
</comment>
<evidence type="ECO:0000256" key="5">
    <source>
        <dbReference type="ARBA" id="ARBA00022801"/>
    </source>
</evidence>
<protein>
    <recommendedName>
        <fullName evidence="8">Ribonuclease VapC</fullName>
        <shortName evidence="8">RNase VapC</shortName>
        <ecNumber evidence="8">3.1.-.-</ecNumber>
    </recommendedName>
    <alternativeName>
        <fullName evidence="8">Toxin VapC</fullName>
    </alternativeName>
</protein>
<dbReference type="AlphaFoldDB" id="A0A1E3X7A4"/>
<dbReference type="GO" id="GO:0004540">
    <property type="term" value="F:RNA nuclease activity"/>
    <property type="evidence" value="ECO:0007669"/>
    <property type="project" value="InterPro"/>
</dbReference>
<comment type="similarity">
    <text evidence="7 8">Belongs to the PINc/VapC protein family.</text>
</comment>
<dbReference type="PANTHER" id="PTHR33653:SF1">
    <property type="entry name" value="RIBONUCLEASE VAPC2"/>
    <property type="match status" value="1"/>
</dbReference>
<dbReference type="InterPro" id="IPR050556">
    <property type="entry name" value="Type_II_TA_system_RNase"/>
</dbReference>
<keyword evidence="5 8" id="KW-0378">Hydrolase</keyword>
<reference evidence="10 11" key="1">
    <citation type="submission" date="2016-07" db="EMBL/GenBank/DDBJ databases">
        <title>Draft genome of Scalindua rubra, obtained from a brine-seawater interface in the Red Sea, sheds light on salt adaptation in anammox bacteria.</title>
        <authorList>
            <person name="Speth D.R."/>
            <person name="Lagkouvardos I."/>
            <person name="Wang Y."/>
            <person name="Qian P.-Y."/>
            <person name="Dutilh B.E."/>
            <person name="Jetten M.S."/>
        </authorList>
    </citation>
    <scope>NUCLEOTIDE SEQUENCE [LARGE SCALE GENOMIC DNA]</scope>
    <source>
        <strain evidence="10">BSI-1</strain>
    </source>
</reference>
<dbReference type="PANTHER" id="PTHR33653">
    <property type="entry name" value="RIBONUCLEASE VAPC2"/>
    <property type="match status" value="1"/>
</dbReference>
<feature type="binding site" evidence="8">
    <location>
        <position position="8"/>
    </location>
    <ligand>
        <name>Mg(2+)</name>
        <dbReference type="ChEBI" id="CHEBI:18420"/>
    </ligand>
</feature>
<dbReference type="Pfam" id="PF01850">
    <property type="entry name" value="PIN"/>
    <property type="match status" value="1"/>
</dbReference>
<evidence type="ECO:0000256" key="3">
    <source>
        <dbReference type="ARBA" id="ARBA00022722"/>
    </source>
</evidence>
<sequence>MAKSYVLDTSAIFAFTKDETGSNIVEDILNLANKGKSPVYISFVSFMELYYITWQEKSEDSAKELIVLVKSLPICRIDSNERLALLAGSIKVYHRLSVADAFIAATAIDKGAILVHKDPELKIISKYTETKELPYRQKKLRNP</sequence>
<evidence type="ECO:0000256" key="8">
    <source>
        <dbReference type="HAMAP-Rule" id="MF_00265"/>
    </source>
</evidence>
<keyword evidence="2 8" id="KW-1277">Toxin-antitoxin system</keyword>
<dbReference type="EC" id="3.1.-.-" evidence="8"/>
<dbReference type="SUPFAM" id="SSF88723">
    <property type="entry name" value="PIN domain-like"/>
    <property type="match status" value="1"/>
</dbReference>
<comment type="cofactor">
    <cofactor evidence="1 8">
        <name>Mg(2+)</name>
        <dbReference type="ChEBI" id="CHEBI:18420"/>
    </cofactor>
</comment>
<organism evidence="10 11">
    <name type="scientific">Candidatus Scalindua rubra</name>
    <dbReference type="NCBI Taxonomy" id="1872076"/>
    <lineage>
        <taxon>Bacteria</taxon>
        <taxon>Pseudomonadati</taxon>
        <taxon>Planctomycetota</taxon>
        <taxon>Candidatus Brocadiia</taxon>
        <taxon>Candidatus Brocadiales</taxon>
        <taxon>Candidatus Scalinduaceae</taxon>
        <taxon>Candidatus Scalindua</taxon>
    </lineage>
</organism>
<keyword evidence="3 8" id="KW-0540">Nuclease</keyword>